<proteinExistence type="predicted"/>
<dbReference type="InterPro" id="IPR011990">
    <property type="entry name" value="TPR-like_helical_dom_sf"/>
</dbReference>
<evidence type="ECO:0000256" key="2">
    <source>
        <dbReference type="PROSITE-ProRule" id="PRU01091"/>
    </source>
</evidence>
<dbReference type="InterPro" id="IPR001867">
    <property type="entry name" value="OmpR/PhoB-type_DNA-bd"/>
</dbReference>
<keyword evidence="1 2" id="KW-0238">DNA-binding</keyword>
<dbReference type="Gene3D" id="3.40.50.10070">
    <property type="entry name" value="TolB, N-terminal domain"/>
    <property type="match status" value="1"/>
</dbReference>
<reference evidence="4" key="1">
    <citation type="submission" date="2014-08" db="EMBL/GenBank/DDBJ databases">
        <authorList>
            <person name="Moulin Lionel"/>
        </authorList>
    </citation>
    <scope>NUCLEOTIDE SEQUENCE [LARGE SCALE GENOMIC DNA]</scope>
</reference>
<dbReference type="AlphaFoldDB" id="A0A090F8N4"/>
<dbReference type="GO" id="GO:0003677">
    <property type="term" value="F:DNA binding"/>
    <property type="evidence" value="ECO:0007669"/>
    <property type="project" value="UniProtKB-UniRule"/>
</dbReference>
<dbReference type="EMBL" id="CCNB01000014">
    <property type="protein sequence ID" value="CDX37849.1"/>
    <property type="molecule type" value="Genomic_DNA"/>
</dbReference>
<dbReference type="SUPFAM" id="SSF52964">
    <property type="entry name" value="TolB, N-terminal domain"/>
    <property type="match status" value="1"/>
</dbReference>
<dbReference type="CDD" id="cd00383">
    <property type="entry name" value="trans_reg_C"/>
    <property type="match status" value="1"/>
</dbReference>
<sequence length="579" mass="63517">MGGPGGRSLEAGRIAGALTSLSIGHLHRQAGGFPFRHAVLKAAREMPERAQPSPDKTWAEALPFSNPFSENFPSVYYAYMQGTRIAFGPFVLDPDTGTLLNKEVPIAVGHRGLTLLAALTARPGEILTKAELMDAAWPGTAVEEGNLTVQIATLRKALGPADNGGEWIATVPRVGYRFTGTVEPAASAPSRPVPPSGKPSIAVLPFANLGGDQDQQYLSDGITEDIITELARFRSLLVIARNSSFQFRHPALDISEVHRKLGVRYLVEGSIRKLGDRIRITTQLIDAATGTHLWAQRYDRALNDIFALQDEVAALIASMVEGQTEADSASRSKRKPPADWDAYDFYLQGRAHFHRYELDKSEPLFVRCVELDSTFAQGHAFLAQALVGRFWYDNDPRTLQKAWDSARAALALDRSDGVCHQSMGLVLTHMRQHSDAGMHFERARSLNPLDVNIAGDYASWLNYGGRAETALNVLESALLRDPLPPIWFWEVKGSSLFLLGRYSEAVGSYQKAGDHFFTHAFLAATYAHMGEMEKARAEVEAALTRKHDVTVRLISGLPFADPVAHELFTSGFRKAGFPA</sequence>
<dbReference type="SUPFAM" id="SSF46894">
    <property type="entry name" value="C-terminal effector domain of the bipartite response regulators"/>
    <property type="match status" value="1"/>
</dbReference>
<dbReference type="Gene3D" id="1.10.10.10">
    <property type="entry name" value="Winged helix-like DNA-binding domain superfamily/Winged helix DNA-binding domain"/>
    <property type="match status" value="1"/>
</dbReference>
<name>A0A090F8N4_MESPL</name>
<dbReference type="SMART" id="SM00862">
    <property type="entry name" value="Trans_reg_C"/>
    <property type="match status" value="1"/>
</dbReference>
<gene>
    <name evidence="4" type="ORF">MPLDJ20_210062</name>
</gene>
<dbReference type="InterPro" id="IPR019734">
    <property type="entry name" value="TPR_rpt"/>
</dbReference>
<accession>A0A090F8N4</accession>
<dbReference type="InterPro" id="IPR036388">
    <property type="entry name" value="WH-like_DNA-bd_sf"/>
</dbReference>
<dbReference type="Proteomes" id="UP000046373">
    <property type="component" value="Unassembled WGS sequence"/>
</dbReference>
<feature type="DNA-binding region" description="OmpR/PhoB-type" evidence="2">
    <location>
        <begin position="82"/>
        <end position="180"/>
    </location>
</feature>
<evidence type="ECO:0000256" key="1">
    <source>
        <dbReference type="ARBA" id="ARBA00023125"/>
    </source>
</evidence>
<feature type="domain" description="OmpR/PhoB-type" evidence="3">
    <location>
        <begin position="82"/>
        <end position="180"/>
    </location>
</feature>
<dbReference type="PROSITE" id="PS51755">
    <property type="entry name" value="OMPR_PHOB"/>
    <property type="match status" value="1"/>
</dbReference>
<dbReference type="SUPFAM" id="SSF48452">
    <property type="entry name" value="TPR-like"/>
    <property type="match status" value="1"/>
</dbReference>
<dbReference type="InterPro" id="IPR016032">
    <property type="entry name" value="Sig_transdc_resp-reg_C-effctor"/>
</dbReference>
<evidence type="ECO:0000259" key="3">
    <source>
        <dbReference type="PROSITE" id="PS51755"/>
    </source>
</evidence>
<evidence type="ECO:0000313" key="4">
    <source>
        <dbReference type="EMBL" id="CDX37849.1"/>
    </source>
</evidence>
<dbReference type="Gene3D" id="1.25.40.10">
    <property type="entry name" value="Tetratricopeptide repeat domain"/>
    <property type="match status" value="2"/>
</dbReference>
<dbReference type="GO" id="GO:0000160">
    <property type="term" value="P:phosphorelay signal transduction system"/>
    <property type="evidence" value="ECO:0007669"/>
    <property type="project" value="InterPro"/>
</dbReference>
<dbReference type="SMART" id="SM00028">
    <property type="entry name" value="TPR"/>
    <property type="match status" value="3"/>
</dbReference>
<organism evidence="4">
    <name type="scientific">Mesorhizobium plurifarium</name>
    <dbReference type="NCBI Taxonomy" id="69974"/>
    <lineage>
        <taxon>Bacteria</taxon>
        <taxon>Pseudomonadati</taxon>
        <taxon>Pseudomonadota</taxon>
        <taxon>Alphaproteobacteria</taxon>
        <taxon>Hyphomicrobiales</taxon>
        <taxon>Phyllobacteriaceae</taxon>
        <taxon>Mesorhizobium</taxon>
    </lineage>
</organism>
<protein>
    <submittedName>
        <fullName evidence="4">Adenylate cyclase</fullName>
    </submittedName>
</protein>
<dbReference type="Pfam" id="PF00486">
    <property type="entry name" value="Trans_reg_C"/>
    <property type="match status" value="1"/>
</dbReference>
<dbReference type="GO" id="GO:0006355">
    <property type="term" value="P:regulation of DNA-templated transcription"/>
    <property type="evidence" value="ECO:0007669"/>
    <property type="project" value="InterPro"/>
</dbReference>